<evidence type="ECO:0000256" key="2">
    <source>
        <dbReference type="ARBA" id="ARBA00023125"/>
    </source>
</evidence>
<dbReference type="GO" id="GO:0003677">
    <property type="term" value="F:DNA binding"/>
    <property type="evidence" value="ECO:0007669"/>
    <property type="project" value="UniProtKB-KW"/>
</dbReference>
<dbReference type="PROSITE" id="PS50043">
    <property type="entry name" value="HTH_LUXR_2"/>
    <property type="match status" value="1"/>
</dbReference>
<dbReference type="SUPFAM" id="SSF75516">
    <property type="entry name" value="Pheromone-binding domain of LuxR-like quorum-sensing transcription factors"/>
    <property type="match status" value="1"/>
</dbReference>
<dbReference type="Gene3D" id="1.10.10.10">
    <property type="entry name" value="Winged helix-like DNA-binding domain superfamily/Winged helix DNA-binding domain"/>
    <property type="match status" value="1"/>
</dbReference>
<keyword evidence="1" id="KW-0805">Transcription regulation</keyword>
<evidence type="ECO:0000256" key="1">
    <source>
        <dbReference type="ARBA" id="ARBA00023015"/>
    </source>
</evidence>
<dbReference type="Pfam" id="PF00196">
    <property type="entry name" value="GerE"/>
    <property type="match status" value="1"/>
</dbReference>
<feature type="domain" description="HTH luxR-type" evidence="4">
    <location>
        <begin position="69"/>
        <end position="134"/>
    </location>
</feature>
<dbReference type="PRINTS" id="PR00038">
    <property type="entry name" value="HTHLUXR"/>
</dbReference>
<dbReference type="GO" id="GO:0006355">
    <property type="term" value="P:regulation of DNA-templated transcription"/>
    <property type="evidence" value="ECO:0007669"/>
    <property type="project" value="InterPro"/>
</dbReference>
<sequence length="139" mass="15612">MLNEAAEFGIASGLTIPIHDLRGGFAALTFAADERNPAFLRAAEKYELALQLMATCFHVEVRRTTADDQTIDGIRLTPREYECLQWAVTGKSTYDIATILGIRRRTVAFHLDNTKEKLGVRTINQAVARFSASRRITRR</sequence>
<comment type="caution">
    <text evidence="5">The sequence shown here is derived from an EMBL/GenBank/DDBJ whole genome shotgun (WGS) entry which is preliminary data.</text>
</comment>
<evidence type="ECO:0000259" key="4">
    <source>
        <dbReference type="PROSITE" id="PS50043"/>
    </source>
</evidence>
<dbReference type="InterPro" id="IPR036388">
    <property type="entry name" value="WH-like_DNA-bd_sf"/>
</dbReference>
<protein>
    <recommendedName>
        <fullName evidence="4">HTH luxR-type domain-containing protein</fullName>
    </recommendedName>
</protein>
<evidence type="ECO:0000313" key="5">
    <source>
        <dbReference type="EMBL" id="GGA43880.1"/>
    </source>
</evidence>
<dbReference type="InterPro" id="IPR000792">
    <property type="entry name" value="Tscrpt_reg_LuxR_C"/>
</dbReference>
<reference evidence="5 6" key="1">
    <citation type="journal article" date="2014" name="Int. J. Syst. Evol. Microbiol.">
        <title>Complete genome sequence of Corynebacterium casei LMG S-19264T (=DSM 44701T), isolated from a smear-ripened cheese.</title>
        <authorList>
            <consortium name="US DOE Joint Genome Institute (JGI-PGF)"/>
            <person name="Walter F."/>
            <person name="Albersmeier A."/>
            <person name="Kalinowski J."/>
            <person name="Ruckert C."/>
        </authorList>
    </citation>
    <scope>NUCLEOTIDE SEQUENCE [LARGE SCALE GENOMIC DNA]</scope>
    <source>
        <strain evidence="5 6">CGMCC 1.15896</strain>
    </source>
</reference>
<organism evidence="5 6">
    <name type="scientific">Pelagibacterium lentulum</name>
    <dbReference type="NCBI Taxonomy" id="2029865"/>
    <lineage>
        <taxon>Bacteria</taxon>
        <taxon>Pseudomonadati</taxon>
        <taxon>Pseudomonadota</taxon>
        <taxon>Alphaproteobacteria</taxon>
        <taxon>Hyphomicrobiales</taxon>
        <taxon>Devosiaceae</taxon>
        <taxon>Pelagibacterium</taxon>
    </lineage>
</organism>
<dbReference type="CDD" id="cd06170">
    <property type="entry name" value="LuxR_C_like"/>
    <property type="match status" value="1"/>
</dbReference>
<dbReference type="InterPro" id="IPR005143">
    <property type="entry name" value="TF_LuxR_autoind-bd_dom"/>
</dbReference>
<dbReference type="SUPFAM" id="SSF46894">
    <property type="entry name" value="C-terminal effector domain of the bipartite response regulators"/>
    <property type="match status" value="1"/>
</dbReference>
<dbReference type="InterPro" id="IPR036693">
    <property type="entry name" value="TF_LuxR_autoind-bd_dom_sf"/>
</dbReference>
<dbReference type="Proteomes" id="UP000596977">
    <property type="component" value="Unassembled WGS sequence"/>
</dbReference>
<accession>A0A916RB98</accession>
<proteinExistence type="predicted"/>
<gene>
    <name evidence="5" type="ORF">GCM10011499_11850</name>
</gene>
<evidence type="ECO:0000313" key="6">
    <source>
        <dbReference type="Proteomes" id="UP000596977"/>
    </source>
</evidence>
<dbReference type="PROSITE" id="PS00622">
    <property type="entry name" value="HTH_LUXR_1"/>
    <property type="match status" value="1"/>
</dbReference>
<dbReference type="EMBL" id="BMKB01000002">
    <property type="protein sequence ID" value="GGA43880.1"/>
    <property type="molecule type" value="Genomic_DNA"/>
</dbReference>
<keyword evidence="2" id="KW-0238">DNA-binding</keyword>
<keyword evidence="6" id="KW-1185">Reference proteome</keyword>
<dbReference type="SMART" id="SM00421">
    <property type="entry name" value="HTH_LUXR"/>
    <property type="match status" value="1"/>
</dbReference>
<dbReference type="AlphaFoldDB" id="A0A916RB98"/>
<dbReference type="PANTHER" id="PTHR44688:SF16">
    <property type="entry name" value="DNA-BINDING TRANSCRIPTIONAL ACTIVATOR DEVR_DOSR"/>
    <property type="match status" value="1"/>
</dbReference>
<name>A0A916RB98_9HYPH</name>
<keyword evidence="3" id="KW-0804">Transcription</keyword>
<dbReference type="Gene3D" id="3.30.450.80">
    <property type="entry name" value="Transcription factor LuxR-like, autoinducer-binding domain"/>
    <property type="match status" value="1"/>
</dbReference>
<evidence type="ECO:0000256" key="3">
    <source>
        <dbReference type="ARBA" id="ARBA00023163"/>
    </source>
</evidence>
<dbReference type="PANTHER" id="PTHR44688">
    <property type="entry name" value="DNA-BINDING TRANSCRIPTIONAL ACTIVATOR DEVR_DOSR"/>
    <property type="match status" value="1"/>
</dbReference>
<dbReference type="Pfam" id="PF03472">
    <property type="entry name" value="Autoind_bind"/>
    <property type="match status" value="1"/>
</dbReference>
<dbReference type="InterPro" id="IPR016032">
    <property type="entry name" value="Sig_transdc_resp-reg_C-effctor"/>
</dbReference>